<evidence type="ECO:0000313" key="1">
    <source>
        <dbReference type="EMBL" id="KAH3876955.1"/>
    </source>
</evidence>
<dbReference type="EMBL" id="JAIWYP010000001">
    <property type="protein sequence ID" value="KAH3876955.1"/>
    <property type="molecule type" value="Genomic_DNA"/>
</dbReference>
<accession>A0A9D4MIV8</accession>
<sequence>MTARQSVKSIYNLLSIQSDKDASWSRDSQATVNNVTYIDNKRKPLDLFLEWRLVNFWIFRLLPPHDHAMAITMYGH</sequence>
<comment type="caution">
    <text evidence="1">The sequence shown here is derived from an EMBL/GenBank/DDBJ whole genome shotgun (WGS) entry which is preliminary data.</text>
</comment>
<reference evidence="1" key="2">
    <citation type="submission" date="2020-11" db="EMBL/GenBank/DDBJ databases">
        <authorList>
            <person name="McCartney M.A."/>
            <person name="Auch B."/>
            <person name="Kono T."/>
            <person name="Mallez S."/>
            <person name="Becker A."/>
            <person name="Gohl D.M."/>
            <person name="Silverstein K.A.T."/>
            <person name="Koren S."/>
            <person name="Bechman K.B."/>
            <person name="Herman A."/>
            <person name="Abrahante J.E."/>
            <person name="Garbe J."/>
        </authorList>
    </citation>
    <scope>NUCLEOTIDE SEQUENCE</scope>
    <source>
        <strain evidence="1">Duluth1</strain>
        <tissue evidence="1">Whole animal</tissue>
    </source>
</reference>
<name>A0A9D4MIV8_DREPO</name>
<protein>
    <submittedName>
        <fullName evidence="1">Uncharacterized protein</fullName>
    </submittedName>
</protein>
<proteinExistence type="predicted"/>
<keyword evidence="2" id="KW-1185">Reference proteome</keyword>
<dbReference type="Proteomes" id="UP000828390">
    <property type="component" value="Unassembled WGS sequence"/>
</dbReference>
<organism evidence="1 2">
    <name type="scientific">Dreissena polymorpha</name>
    <name type="common">Zebra mussel</name>
    <name type="synonym">Mytilus polymorpha</name>
    <dbReference type="NCBI Taxonomy" id="45954"/>
    <lineage>
        <taxon>Eukaryota</taxon>
        <taxon>Metazoa</taxon>
        <taxon>Spiralia</taxon>
        <taxon>Lophotrochozoa</taxon>
        <taxon>Mollusca</taxon>
        <taxon>Bivalvia</taxon>
        <taxon>Autobranchia</taxon>
        <taxon>Heteroconchia</taxon>
        <taxon>Euheterodonta</taxon>
        <taxon>Imparidentia</taxon>
        <taxon>Neoheterodontei</taxon>
        <taxon>Myida</taxon>
        <taxon>Dreissenoidea</taxon>
        <taxon>Dreissenidae</taxon>
        <taxon>Dreissena</taxon>
    </lineage>
</organism>
<dbReference type="AlphaFoldDB" id="A0A9D4MIV8"/>
<evidence type="ECO:0000313" key="2">
    <source>
        <dbReference type="Proteomes" id="UP000828390"/>
    </source>
</evidence>
<reference evidence="1" key="1">
    <citation type="journal article" date="2019" name="bioRxiv">
        <title>The Genome of the Zebra Mussel, Dreissena polymorpha: A Resource for Invasive Species Research.</title>
        <authorList>
            <person name="McCartney M.A."/>
            <person name="Auch B."/>
            <person name="Kono T."/>
            <person name="Mallez S."/>
            <person name="Zhang Y."/>
            <person name="Obille A."/>
            <person name="Becker A."/>
            <person name="Abrahante J.E."/>
            <person name="Garbe J."/>
            <person name="Badalamenti J.P."/>
            <person name="Herman A."/>
            <person name="Mangelson H."/>
            <person name="Liachko I."/>
            <person name="Sullivan S."/>
            <person name="Sone E.D."/>
            <person name="Koren S."/>
            <person name="Silverstein K.A.T."/>
            <person name="Beckman K.B."/>
            <person name="Gohl D.M."/>
        </authorList>
    </citation>
    <scope>NUCLEOTIDE SEQUENCE</scope>
    <source>
        <strain evidence="1">Duluth1</strain>
        <tissue evidence="1">Whole animal</tissue>
    </source>
</reference>
<gene>
    <name evidence="1" type="ORF">DPMN_000808</name>
</gene>